<feature type="compositionally biased region" description="Basic residues" evidence="4">
    <location>
        <begin position="43"/>
        <end position="53"/>
    </location>
</feature>
<accession>A0A3R9Y8B1</accession>
<evidence type="ECO:0000256" key="4">
    <source>
        <dbReference type="SAM" id="MobiDB-lite"/>
    </source>
</evidence>
<feature type="compositionally biased region" description="Basic and acidic residues" evidence="4">
    <location>
        <begin position="70"/>
        <end position="89"/>
    </location>
</feature>
<feature type="compositionally biased region" description="Basic residues" evidence="4">
    <location>
        <begin position="151"/>
        <end position="185"/>
    </location>
</feature>
<evidence type="ECO:0000256" key="2">
    <source>
        <dbReference type="ARBA" id="ARBA00023002"/>
    </source>
</evidence>
<evidence type="ECO:0000256" key="3">
    <source>
        <dbReference type="ARBA" id="ARBA00023027"/>
    </source>
</evidence>
<feature type="region of interest" description="Disordered" evidence="4">
    <location>
        <begin position="265"/>
        <end position="385"/>
    </location>
</feature>
<protein>
    <submittedName>
        <fullName evidence="5">SDR family oxidoreductase</fullName>
    </submittedName>
</protein>
<dbReference type="Pfam" id="PF13561">
    <property type="entry name" value="adh_short_C2"/>
    <property type="match status" value="1"/>
</dbReference>
<feature type="compositionally biased region" description="Basic and acidic residues" evidence="4">
    <location>
        <begin position="300"/>
        <end position="315"/>
    </location>
</feature>
<dbReference type="InterPro" id="IPR051122">
    <property type="entry name" value="SDR_DHRS6-like"/>
</dbReference>
<dbReference type="OrthoDB" id="9789398at2"/>
<dbReference type="FunFam" id="3.40.50.720:FF:000084">
    <property type="entry name" value="Short-chain dehydrogenase reductase"/>
    <property type="match status" value="1"/>
</dbReference>
<dbReference type="InterPro" id="IPR020904">
    <property type="entry name" value="Sc_DH/Rdtase_CS"/>
</dbReference>
<proteinExistence type="inferred from homology"/>
<organism evidence="5 6">
    <name type="scientific">Sphingomonas ginkgonis</name>
    <dbReference type="NCBI Taxonomy" id="2315330"/>
    <lineage>
        <taxon>Bacteria</taxon>
        <taxon>Pseudomonadati</taxon>
        <taxon>Pseudomonadota</taxon>
        <taxon>Alphaproteobacteria</taxon>
        <taxon>Sphingomonadales</taxon>
        <taxon>Sphingomonadaceae</taxon>
        <taxon>Sphingomonas</taxon>
    </lineage>
</organism>
<feature type="compositionally biased region" description="Basic and acidic residues" evidence="4">
    <location>
        <begin position="186"/>
        <end position="218"/>
    </location>
</feature>
<keyword evidence="3" id="KW-0520">NAD</keyword>
<comment type="similarity">
    <text evidence="1">Belongs to the short-chain dehydrogenases/reductases (SDR) family.</text>
</comment>
<dbReference type="CDD" id="cd05368">
    <property type="entry name" value="DHRS6_like_SDR_c"/>
    <property type="match status" value="1"/>
</dbReference>
<gene>
    <name evidence="5" type="ORF">HMF7854_12280</name>
</gene>
<dbReference type="EMBL" id="RWJF01000001">
    <property type="protein sequence ID" value="RST32257.1"/>
    <property type="molecule type" value="Genomic_DNA"/>
</dbReference>
<dbReference type="PANTHER" id="PTHR43477:SF4">
    <property type="entry name" value="DEHYDROGENASE_REDUCTASE SDR FAMILY MEMBER 6"/>
    <property type="match status" value="1"/>
</dbReference>
<evidence type="ECO:0000313" key="5">
    <source>
        <dbReference type="EMBL" id="RST32257.1"/>
    </source>
</evidence>
<feature type="compositionally biased region" description="Basic and acidic residues" evidence="4">
    <location>
        <begin position="350"/>
        <end position="361"/>
    </location>
</feature>
<dbReference type="PANTHER" id="PTHR43477">
    <property type="entry name" value="DIHYDROANTICAPSIN 7-DEHYDROGENASE"/>
    <property type="match status" value="1"/>
</dbReference>
<dbReference type="PRINTS" id="PR00081">
    <property type="entry name" value="GDHRDH"/>
</dbReference>
<feature type="compositionally biased region" description="Basic and acidic residues" evidence="4">
    <location>
        <begin position="140"/>
        <end position="150"/>
    </location>
</feature>
<dbReference type="SUPFAM" id="SSF51735">
    <property type="entry name" value="NAD(P)-binding Rossmann-fold domains"/>
    <property type="match status" value="1"/>
</dbReference>
<feature type="region of interest" description="Disordered" evidence="4">
    <location>
        <begin position="1"/>
        <end position="218"/>
    </location>
</feature>
<dbReference type="PRINTS" id="PR00080">
    <property type="entry name" value="SDRFAMILY"/>
</dbReference>
<dbReference type="PROSITE" id="PS00061">
    <property type="entry name" value="ADH_SHORT"/>
    <property type="match status" value="1"/>
</dbReference>
<feature type="compositionally biased region" description="Basic and acidic residues" evidence="4">
    <location>
        <begin position="324"/>
        <end position="337"/>
    </location>
</feature>
<reference evidence="5 6" key="1">
    <citation type="submission" date="2018-12" db="EMBL/GenBank/DDBJ databases">
        <title>Sphingomonas sp. HMF7854 Genome sequencing and assembly.</title>
        <authorList>
            <person name="Cha I."/>
            <person name="Kang H."/>
            <person name="Kim H."/>
            <person name="Kang J."/>
            <person name="Joh K."/>
        </authorList>
    </citation>
    <scope>NUCLEOTIDE SEQUENCE [LARGE SCALE GENOMIC DNA]</scope>
    <source>
        <strain evidence="5 6">HMF7854</strain>
    </source>
</reference>
<evidence type="ECO:0000313" key="6">
    <source>
        <dbReference type="Proteomes" id="UP000274661"/>
    </source>
</evidence>
<comment type="caution">
    <text evidence="5">The sequence shown here is derived from an EMBL/GenBank/DDBJ whole genome shotgun (WGS) entry which is preliminary data.</text>
</comment>
<dbReference type="InterPro" id="IPR002347">
    <property type="entry name" value="SDR_fam"/>
</dbReference>
<feature type="compositionally biased region" description="Basic and acidic residues" evidence="4">
    <location>
        <begin position="368"/>
        <end position="379"/>
    </location>
</feature>
<name>A0A3R9Y8B1_9SPHN</name>
<dbReference type="InterPro" id="IPR036291">
    <property type="entry name" value="NAD(P)-bd_dom_sf"/>
</dbReference>
<feature type="compositionally biased region" description="Basic and acidic residues" evidence="4">
    <location>
        <begin position="99"/>
        <end position="128"/>
    </location>
</feature>
<dbReference type="GO" id="GO:0016491">
    <property type="term" value="F:oxidoreductase activity"/>
    <property type="evidence" value="ECO:0007669"/>
    <property type="project" value="UniProtKB-KW"/>
</dbReference>
<sequence length="653" mass="72140">MRATRSNGARIHDPRLASRGRSQGHPQCRRGRLSGRVRAPCRASHRRQGRRPRCPPDRIPGLLSQQLCRQGDEGDRDPPECRWAGDRLARLRKLQPRVPGRDGGRERPTGRDARDPGGRRHRGDDRRRAGGGAARQGRGRPRDPRNDGRRRTGGRHHLRRVRRDQRHLRQPGGRSRVRPPRRRGRDLHLRGDGRARRLRGGDGRAGGDIRARAGADGERRQGGALLHDHGLRQLRARQCRGRADDPGGEVDGRLFQVRQLAHLRHRQAGRRPPARRTLHARRRSRRRAALRLPQHLGQCGDRRADGLRRACEPVHHRPRVGGRLGDRPRHQDLRQSGDRPAAGRRHGRQRGPDPRRCGEHRGGRRRDLRADAGGRERRAQRVGGARASGIHPHLQELRAERSRLHAGEIHVVSGRLAGKRVLITAAGQGIGRASAELFIAEGAQLFATDVDAAKLVGLDCTTMKLDVRDARAIAAMPERTGPVDVLLNCAGFVHHGSLLDCDEDSWALSNELNVTAMYRTIRAYLPAMLAAGGGSIVNVASIASSIKGIPNRFAYGTTKAAVIGLTKSVAADFVAQGIRCNAICPGTVDSPSLQQRLHDTGDYAHARRDFEARQPMNRLGRPAEVAALALYLASDESSFTTGQTHIVDGGWIN</sequence>
<keyword evidence="6" id="KW-1185">Reference proteome</keyword>
<dbReference type="Proteomes" id="UP000274661">
    <property type="component" value="Unassembled WGS sequence"/>
</dbReference>
<keyword evidence="2" id="KW-0560">Oxidoreductase</keyword>
<dbReference type="AlphaFoldDB" id="A0A3R9Y8B1"/>
<feature type="compositionally biased region" description="Basic residues" evidence="4">
    <location>
        <begin position="265"/>
        <end position="289"/>
    </location>
</feature>
<dbReference type="Gene3D" id="3.40.50.720">
    <property type="entry name" value="NAD(P)-binding Rossmann-like Domain"/>
    <property type="match status" value="1"/>
</dbReference>
<evidence type="ECO:0000256" key="1">
    <source>
        <dbReference type="ARBA" id="ARBA00006484"/>
    </source>
</evidence>